<dbReference type="AlphaFoldDB" id="A0AA86V421"/>
<reference evidence="1" key="1">
    <citation type="submission" date="2023-06" db="EMBL/GenBank/DDBJ databases">
        <authorList>
            <person name="Kurt Z."/>
        </authorList>
    </citation>
    <scope>NUCLEOTIDE SEQUENCE</scope>
</reference>
<evidence type="ECO:0000313" key="2">
    <source>
        <dbReference type="EMBL" id="CAL6015233.1"/>
    </source>
</evidence>
<sequence length="158" mass="19003">MAITHLFSRIITLLADSSQFQLVATLKSNYVYYQDFVKIKNCQRKIGNWDDPSILRNIKAQIYISLIVRTGEFRLFLAVFRQYDDFCLKYVQFLQYYNNTCNIIILQYKFQMDSTFLRNLRMEFMKQQQPLMQQHFELMNATILVLIYLLSSRKMDAM</sequence>
<dbReference type="EMBL" id="CAXDID020000072">
    <property type="protein sequence ID" value="CAL6015233.1"/>
    <property type="molecule type" value="Genomic_DNA"/>
</dbReference>
<proteinExistence type="predicted"/>
<comment type="caution">
    <text evidence="1">The sequence shown here is derived from an EMBL/GenBank/DDBJ whole genome shotgun (WGS) entry which is preliminary data.</text>
</comment>
<name>A0AA86V421_9EUKA</name>
<evidence type="ECO:0000313" key="3">
    <source>
        <dbReference type="Proteomes" id="UP001642409"/>
    </source>
</evidence>
<organism evidence="1">
    <name type="scientific">Hexamita inflata</name>
    <dbReference type="NCBI Taxonomy" id="28002"/>
    <lineage>
        <taxon>Eukaryota</taxon>
        <taxon>Metamonada</taxon>
        <taxon>Diplomonadida</taxon>
        <taxon>Hexamitidae</taxon>
        <taxon>Hexamitinae</taxon>
        <taxon>Hexamita</taxon>
    </lineage>
</organism>
<dbReference type="Proteomes" id="UP001642409">
    <property type="component" value="Unassembled WGS sequence"/>
</dbReference>
<reference evidence="2 3" key="2">
    <citation type="submission" date="2024-07" db="EMBL/GenBank/DDBJ databases">
        <authorList>
            <person name="Akdeniz Z."/>
        </authorList>
    </citation>
    <scope>NUCLEOTIDE SEQUENCE [LARGE SCALE GENOMIC DNA]</scope>
</reference>
<protein>
    <submittedName>
        <fullName evidence="2">Hypothetical_protein</fullName>
    </submittedName>
</protein>
<gene>
    <name evidence="2" type="ORF">HINF_LOCUS24652</name>
    <name evidence="1" type="ORF">HINF_LOCUS43863</name>
</gene>
<accession>A0AA86V421</accession>
<dbReference type="EMBL" id="CATOUU010000871">
    <property type="protein sequence ID" value="CAI9956218.1"/>
    <property type="molecule type" value="Genomic_DNA"/>
</dbReference>
<keyword evidence="3" id="KW-1185">Reference proteome</keyword>
<evidence type="ECO:0000313" key="1">
    <source>
        <dbReference type="EMBL" id="CAI9956218.1"/>
    </source>
</evidence>